<feature type="non-terminal residue" evidence="1">
    <location>
        <position position="136"/>
    </location>
</feature>
<dbReference type="SUPFAM" id="SSF53383">
    <property type="entry name" value="PLP-dependent transferases"/>
    <property type="match status" value="1"/>
</dbReference>
<dbReference type="Gene3D" id="3.40.640.10">
    <property type="entry name" value="Type I PLP-dependent aspartate aminotransferase-like (Major domain)"/>
    <property type="match status" value="1"/>
</dbReference>
<gene>
    <name evidence="1" type="ORF">METZ01_LOCUS250857</name>
</gene>
<evidence type="ECO:0008006" key="2">
    <source>
        <dbReference type="Google" id="ProtNLM"/>
    </source>
</evidence>
<proteinExistence type="predicted"/>
<reference evidence="1" key="1">
    <citation type="submission" date="2018-05" db="EMBL/GenBank/DDBJ databases">
        <authorList>
            <person name="Lanie J.A."/>
            <person name="Ng W.-L."/>
            <person name="Kazmierczak K.M."/>
            <person name="Andrzejewski T.M."/>
            <person name="Davidsen T.M."/>
            <person name="Wayne K.J."/>
            <person name="Tettelin H."/>
            <person name="Glass J.I."/>
            <person name="Rusch D."/>
            <person name="Podicherti R."/>
            <person name="Tsui H.-C.T."/>
            <person name="Winkler M.E."/>
        </authorList>
    </citation>
    <scope>NUCLEOTIDE SEQUENCE</scope>
</reference>
<protein>
    <recommendedName>
        <fullName evidence="2">Aminotransferase class V domain-containing protein</fullName>
    </recommendedName>
</protein>
<evidence type="ECO:0000313" key="1">
    <source>
        <dbReference type="EMBL" id="SVB98003.1"/>
    </source>
</evidence>
<name>A0A382IGH2_9ZZZZ</name>
<dbReference type="InterPro" id="IPR015424">
    <property type="entry name" value="PyrdxlP-dep_Trfase"/>
</dbReference>
<accession>A0A382IGH2</accession>
<dbReference type="EMBL" id="UINC01066876">
    <property type="protein sequence ID" value="SVB98003.1"/>
    <property type="molecule type" value="Genomic_DNA"/>
</dbReference>
<organism evidence="1">
    <name type="scientific">marine metagenome</name>
    <dbReference type="NCBI Taxonomy" id="408172"/>
    <lineage>
        <taxon>unclassified sequences</taxon>
        <taxon>metagenomes</taxon>
        <taxon>ecological metagenomes</taxon>
    </lineage>
</organism>
<dbReference type="InterPro" id="IPR015421">
    <property type="entry name" value="PyrdxlP-dep_Trfase_major"/>
</dbReference>
<dbReference type="AlphaFoldDB" id="A0A382IGH2"/>
<sequence>MGAVPVINAVGNMTMLGGSSPAASVREAMDIAQRYFVDMDQLLAGSGRVVADLLGCEAALVTPGCASALLLGTAACVAGDDPERMSQLPDTTGMKGQVVLQASQRYKYERVVRMAGVELVIAGTPERVTADDVAEA</sequence>